<dbReference type="AlphaFoldDB" id="A0A377ZD80"/>
<reference evidence="2 3" key="1">
    <citation type="submission" date="2018-06" db="EMBL/GenBank/DDBJ databases">
        <authorList>
            <consortium name="Pathogen Informatics"/>
            <person name="Doyle S."/>
        </authorList>
    </citation>
    <scope>NUCLEOTIDE SEQUENCE [LARGE SCALE GENOMIC DNA]</scope>
    <source>
        <strain evidence="2 3">NCTC10313</strain>
    </source>
</reference>
<name>A0A377ZD80_KLEPO</name>
<feature type="region of interest" description="Disordered" evidence="1">
    <location>
        <begin position="65"/>
        <end position="93"/>
    </location>
</feature>
<sequence>MLFKRKFTLEADPASWTAGAAVISAAVGGYSAIQNANKKGSVIKQSSPVTQDTSIAESDDLLRRRQRQGNQSNVTGASGTAVNTSGQKTLLGG</sequence>
<dbReference type="EMBL" id="UGLW01000003">
    <property type="protein sequence ID" value="STU67330.1"/>
    <property type="molecule type" value="Genomic_DNA"/>
</dbReference>
<organism evidence="2 3">
    <name type="scientific">Klebsiella pneumoniae subsp. ozaenae</name>
    <dbReference type="NCBI Taxonomy" id="574"/>
    <lineage>
        <taxon>Bacteria</taxon>
        <taxon>Pseudomonadati</taxon>
        <taxon>Pseudomonadota</taxon>
        <taxon>Gammaproteobacteria</taxon>
        <taxon>Enterobacterales</taxon>
        <taxon>Enterobacteriaceae</taxon>
        <taxon>Klebsiella/Raoultella group</taxon>
        <taxon>Klebsiella</taxon>
        <taxon>Klebsiella pneumoniae complex</taxon>
    </lineage>
</organism>
<evidence type="ECO:0000313" key="3">
    <source>
        <dbReference type="Proteomes" id="UP000254487"/>
    </source>
</evidence>
<gene>
    <name evidence="2" type="ORF">NCTC10313_02744</name>
</gene>
<feature type="compositionally biased region" description="Polar residues" evidence="1">
    <location>
        <begin position="68"/>
        <end position="93"/>
    </location>
</feature>
<accession>A0A377ZD80</accession>
<evidence type="ECO:0000256" key="1">
    <source>
        <dbReference type="SAM" id="MobiDB-lite"/>
    </source>
</evidence>
<proteinExistence type="predicted"/>
<dbReference type="Proteomes" id="UP000254487">
    <property type="component" value="Unassembled WGS sequence"/>
</dbReference>
<protein>
    <submittedName>
        <fullName evidence="2">Uncharacterized protein</fullName>
    </submittedName>
</protein>
<evidence type="ECO:0000313" key="2">
    <source>
        <dbReference type="EMBL" id="STU67330.1"/>
    </source>
</evidence>